<dbReference type="AlphaFoldDB" id="A0A9W8Y2E2"/>
<dbReference type="Pfam" id="PF03600">
    <property type="entry name" value="CitMHS"/>
    <property type="match status" value="1"/>
</dbReference>
<keyword evidence="5 8" id="KW-1133">Transmembrane helix</keyword>
<sequence>MLVRRDGSTEVEDLNTDKIKEWRSIVTLIVFLLTNINVLFPYHIPIYVPRALWTAILNAFSALRIINPPRHPTRLRKGKPGAYVLFRFPMNFFTAPLVADLFLLAILAIGRKEVHDGTIGAQNIVPYDIMLFFLSLAYIAISLDASGLIRWLAFKVLQRGGKVGHRLFFYLYAFFFGLTTFIGNDPIILSGTAFLSYMTRVSSNIKHPRAWIHTQFSVANIGSAILVSSNPTNLVLAGAFKITFVKYTANVIVPVIVTGIVLFPFLLYIIFHDESLIPSSIKMEDLPEELKNKKPVNPNIPYAKGDLEELEDDSNADDEREKQMSLEEILNPFLDKSGAMFGAVLMAATLITVLVLNAVSQGTHERPVFWVTLPAAFVMLCFDLIMGWINREETRKIAHDGQRRIETAQMERAERRRSVAQLDPDMILSNRPNGSIDVPNVEAESHTTATRNGKHGEKDQELIERKQGSLEPEKRETKSTEKRTTLASLITDGHRWAQETFPTTMTVFHHLPFALLPFAFCMFVLVQALATKGWIPVFAYGWDHWVEKTGTVGAIGGMGFVSVILCNFAGTNIGTTILLSRVIQAWQEIHRRNGIPITNRTFWGTVYSMAIGVNYGAFSLAFSASLAGLLWRDILSRKHIRVGRLEFARVNLPIIAITMVVGLTVLTGQIYIVRDKSPYVTV</sequence>
<organism evidence="10 11">
    <name type="scientific">Neocucurbitaria cava</name>
    <dbReference type="NCBI Taxonomy" id="798079"/>
    <lineage>
        <taxon>Eukaryota</taxon>
        <taxon>Fungi</taxon>
        <taxon>Dikarya</taxon>
        <taxon>Ascomycota</taxon>
        <taxon>Pezizomycotina</taxon>
        <taxon>Dothideomycetes</taxon>
        <taxon>Pleosporomycetidae</taxon>
        <taxon>Pleosporales</taxon>
        <taxon>Pleosporineae</taxon>
        <taxon>Cucurbitariaceae</taxon>
        <taxon>Neocucurbitaria</taxon>
    </lineage>
</organism>
<protein>
    <recommendedName>
        <fullName evidence="9">Citrate transporter-like domain-containing protein</fullName>
    </recommendedName>
</protein>
<dbReference type="GO" id="GO:0055085">
    <property type="term" value="P:transmembrane transport"/>
    <property type="evidence" value="ECO:0007669"/>
    <property type="project" value="InterPro"/>
</dbReference>
<dbReference type="OrthoDB" id="442352at2759"/>
<feature type="transmembrane region" description="Helical" evidence="8">
    <location>
        <begin position="551"/>
        <end position="570"/>
    </location>
</feature>
<evidence type="ECO:0000256" key="2">
    <source>
        <dbReference type="ARBA" id="ARBA00022448"/>
    </source>
</evidence>
<feature type="transmembrane region" description="Helical" evidence="8">
    <location>
        <begin position="338"/>
        <end position="356"/>
    </location>
</feature>
<keyword evidence="6 8" id="KW-0472">Membrane</keyword>
<feature type="transmembrane region" description="Helical" evidence="8">
    <location>
        <begin position="88"/>
        <end position="109"/>
    </location>
</feature>
<proteinExistence type="predicted"/>
<comment type="subcellular location">
    <subcellularLocation>
        <location evidence="1">Cell membrane</location>
        <topology evidence="1">Multi-pass membrane protein</topology>
    </subcellularLocation>
</comment>
<evidence type="ECO:0000256" key="3">
    <source>
        <dbReference type="ARBA" id="ARBA00022475"/>
    </source>
</evidence>
<dbReference type="InterPro" id="IPR004680">
    <property type="entry name" value="Cit_transptr-like_dom"/>
</dbReference>
<feature type="region of interest" description="Disordered" evidence="7">
    <location>
        <begin position="444"/>
        <end position="482"/>
    </location>
</feature>
<feature type="compositionally biased region" description="Basic and acidic residues" evidence="7">
    <location>
        <begin position="454"/>
        <end position="482"/>
    </location>
</feature>
<keyword evidence="3" id="KW-1003">Cell membrane</keyword>
<comment type="caution">
    <text evidence="10">The sequence shown here is derived from an EMBL/GenBank/DDBJ whole genome shotgun (WGS) entry which is preliminary data.</text>
</comment>
<evidence type="ECO:0000256" key="1">
    <source>
        <dbReference type="ARBA" id="ARBA00004651"/>
    </source>
</evidence>
<evidence type="ECO:0000256" key="6">
    <source>
        <dbReference type="ARBA" id="ARBA00023136"/>
    </source>
</evidence>
<dbReference type="Proteomes" id="UP001140560">
    <property type="component" value="Unassembled WGS sequence"/>
</dbReference>
<dbReference type="GO" id="GO:0005886">
    <property type="term" value="C:plasma membrane"/>
    <property type="evidence" value="ECO:0007669"/>
    <property type="project" value="UniProtKB-SubCell"/>
</dbReference>
<gene>
    <name evidence="10" type="ORF">N0V83_007818</name>
</gene>
<keyword evidence="2" id="KW-0813">Transport</keyword>
<feature type="transmembrane region" description="Helical" evidence="8">
    <location>
        <begin position="652"/>
        <end position="672"/>
    </location>
</feature>
<feature type="transmembrane region" description="Helical" evidence="8">
    <location>
        <begin position="25"/>
        <end position="44"/>
    </location>
</feature>
<keyword evidence="11" id="KW-1185">Reference proteome</keyword>
<name>A0A9W8Y2E2_9PLEO</name>
<accession>A0A9W8Y2E2</accession>
<feature type="transmembrane region" description="Helical" evidence="8">
    <location>
        <begin position="368"/>
        <end position="389"/>
    </location>
</feature>
<evidence type="ECO:0000256" key="7">
    <source>
        <dbReference type="SAM" id="MobiDB-lite"/>
    </source>
</evidence>
<feature type="transmembrane region" description="Helical" evidence="8">
    <location>
        <begin position="511"/>
        <end position="530"/>
    </location>
</feature>
<reference evidence="10" key="1">
    <citation type="submission" date="2022-10" db="EMBL/GenBank/DDBJ databases">
        <title>Tapping the CABI collections for fungal endophytes: first genome assemblies for Collariella, Neodidymelliopsis, Ascochyta clinopodiicola, Didymella pomorum, Didymosphaeria variabile, Neocosmospora piperis and Neocucurbitaria cava.</title>
        <authorList>
            <person name="Hill R."/>
        </authorList>
    </citation>
    <scope>NUCLEOTIDE SEQUENCE</scope>
    <source>
        <strain evidence="10">IMI 356814</strain>
    </source>
</reference>
<feature type="transmembrane region" description="Helical" evidence="8">
    <location>
        <begin position="169"/>
        <end position="198"/>
    </location>
</feature>
<dbReference type="PANTHER" id="PTHR43302">
    <property type="entry name" value="TRANSPORTER ARSB-RELATED"/>
    <property type="match status" value="1"/>
</dbReference>
<dbReference type="EMBL" id="JAPEUY010000014">
    <property type="protein sequence ID" value="KAJ4366183.1"/>
    <property type="molecule type" value="Genomic_DNA"/>
</dbReference>
<keyword evidence="4 8" id="KW-0812">Transmembrane</keyword>
<evidence type="ECO:0000259" key="9">
    <source>
        <dbReference type="Pfam" id="PF03600"/>
    </source>
</evidence>
<evidence type="ECO:0000256" key="8">
    <source>
        <dbReference type="SAM" id="Phobius"/>
    </source>
</evidence>
<evidence type="ECO:0000256" key="4">
    <source>
        <dbReference type="ARBA" id="ARBA00022692"/>
    </source>
</evidence>
<feature type="transmembrane region" description="Helical" evidence="8">
    <location>
        <begin position="129"/>
        <end position="149"/>
    </location>
</feature>
<feature type="domain" description="Citrate transporter-like" evidence="9">
    <location>
        <begin position="96"/>
        <end position="381"/>
    </location>
</feature>
<dbReference type="PANTHER" id="PTHR43302:SF5">
    <property type="entry name" value="TRANSPORTER ARSB-RELATED"/>
    <property type="match status" value="1"/>
</dbReference>
<evidence type="ECO:0000256" key="5">
    <source>
        <dbReference type="ARBA" id="ARBA00022989"/>
    </source>
</evidence>
<feature type="transmembrane region" description="Helical" evidence="8">
    <location>
        <begin position="606"/>
        <end position="631"/>
    </location>
</feature>
<evidence type="ECO:0000313" key="11">
    <source>
        <dbReference type="Proteomes" id="UP001140560"/>
    </source>
</evidence>
<feature type="transmembrane region" description="Helical" evidence="8">
    <location>
        <begin position="251"/>
        <end position="271"/>
    </location>
</feature>
<evidence type="ECO:0000313" key="10">
    <source>
        <dbReference type="EMBL" id="KAJ4366183.1"/>
    </source>
</evidence>